<keyword evidence="2" id="KW-1185">Reference proteome</keyword>
<organism evidence="1 2">
    <name type="scientific">Alterirhizorhabdus solaris</name>
    <dbReference type="NCBI Taxonomy" id="2529389"/>
    <lineage>
        <taxon>Bacteria</taxon>
        <taxon>Pseudomonadati</taxon>
        <taxon>Pseudomonadota</taxon>
        <taxon>Alphaproteobacteria</taxon>
        <taxon>Sphingomonadales</taxon>
        <taxon>Rhizorhabdaceae</taxon>
        <taxon>Alterirhizorhabdus</taxon>
    </lineage>
</organism>
<evidence type="ECO:0000313" key="2">
    <source>
        <dbReference type="Proteomes" id="UP000318681"/>
    </source>
</evidence>
<dbReference type="Proteomes" id="UP000318681">
    <property type="component" value="Unassembled WGS sequence"/>
</dbReference>
<dbReference type="OrthoDB" id="8455269at2"/>
<dbReference type="EMBL" id="VNIM01000035">
    <property type="protein sequence ID" value="TVV74330.1"/>
    <property type="molecule type" value="Genomic_DNA"/>
</dbReference>
<reference evidence="1 2" key="1">
    <citation type="submission" date="2019-07" db="EMBL/GenBank/DDBJ databases">
        <title>Sphingomonas solaris sp. nov., isolated from a solar panel from Boston, Massachusetts.</title>
        <authorList>
            <person name="Tanner K."/>
            <person name="Pascual J."/>
            <person name="Mancuso C."/>
            <person name="Pereto J."/>
            <person name="Khalil A."/>
            <person name="Vilanova C."/>
        </authorList>
    </citation>
    <scope>NUCLEOTIDE SEQUENCE [LARGE SCALE GENOMIC DNA]</scope>
    <source>
        <strain evidence="1 2">R4DWN</strain>
    </source>
</reference>
<protein>
    <submittedName>
        <fullName evidence="1">Uncharacterized protein</fullName>
    </submittedName>
</protein>
<accession>A0A558R4L7</accession>
<sequence length="102" mass="11131">MVLDKIIQPGAQKVKARKTRFGDVTVVAPPPSAAMVQHHVKASTEALERLAKRVAKPGVRLRAKKGVPLYSLDSDNPDVMIRKLNGKTERGRFINGVFATAD</sequence>
<evidence type="ECO:0000313" key="1">
    <source>
        <dbReference type="EMBL" id="TVV74330.1"/>
    </source>
</evidence>
<gene>
    <name evidence="1" type="ORF">FOY91_10135</name>
</gene>
<proteinExistence type="predicted"/>
<dbReference type="AlphaFoldDB" id="A0A558R4L7"/>
<name>A0A558R4L7_9SPHN</name>
<comment type="caution">
    <text evidence="1">The sequence shown here is derived from an EMBL/GenBank/DDBJ whole genome shotgun (WGS) entry which is preliminary data.</text>
</comment>